<organism evidence="10 11">
    <name type="scientific">Geothermobacter hydrogeniphilus</name>
    <dbReference type="NCBI Taxonomy" id="1969733"/>
    <lineage>
        <taxon>Bacteria</taxon>
        <taxon>Pseudomonadati</taxon>
        <taxon>Thermodesulfobacteriota</taxon>
        <taxon>Desulfuromonadia</taxon>
        <taxon>Desulfuromonadales</taxon>
        <taxon>Geothermobacteraceae</taxon>
        <taxon>Geothermobacter</taxon>
    </lineage>
</organism>
<gene>
    <name evidence="10" type="ORF">B5V00_05900</name>
</gene>
<dbReference type="GO" id="GO:0140359">
    <property type="term" value="F:ABC-type transporter activity"/>
    <property type="evidence" value="ECO:0007669"/>
    <property type="project" value="InterPro"/>
</dbReference>
<feature type="transmembrane region" description="Helical" evidence="7">
    <location>
        <begin position="928"/>
        <end position="947"/>
    </location>
</feature>
<comment type="subcellular location">
    <subcellularLocation>
        <location evidence="1">Cell membrane</location>
        <topology evidence="1">Multi-pass membrane protein</topology>
    </subcellularLocation>
</comment>
<dbReference type="PANTHER" id="PTHR30294">
    <property type="entry name" value="MEMBRANE COMPONENT OF ABC TRANSPORTER YHHJ-RELATED"/>
    <property type="match status" value="1"/>
</dbReference>
<dbReference type="OrthoDB" id="9794512at2"/>
<feature type="domain" description="DUF7088" evidence="9">
    <location>
        <begin position="283"/>
        <end position="386"/>
    </location>
</feature>
<dbReference type="InterPro" id="IPR051449">
    <property type="entry name" value="ABC-2_transporter_component"/>
</dbReference>
<evidence type="ECO:0000256" key="5">
    <source>
        <dbReference type="ARBA" id="ARBA00023136"/>
    </source>
</evidence>
<dbReference type="Pfam" id="PF09822">
    <property type="entry name" value="ABC_transp_aux"/>
    <property type="match status" value="1"/>
</dbReference>
<dbReference type="Proteomes" id="UP000193136">
    <property type="component" value="Unassembled WGS sequence"/>
</dbReference>
<feature type="domain" description="DUF7088" evidence="9">
    <location>
        <begin position="438"/>
        <end position="515"/>
    </location>
</feature>
<keyword evidence="5 7" id="KW-0472">Membrane</keyword>
<feature type="transmembrane region" description="Helical" evidence="7">
    <location>
        <begin position="251"/>
        <end position="270"/>
    </location>
</feature>
<dbReference type="EMBL" id="NAAD01000005">
    <property type="protein sequence ID" value="ORJ61571.1"/>
    <property type="molecule type" value="Genomic_DNA"/>
</dbReference>
<dbReference type="InterPro" id="IPR019196">
    <property type="entry name" value="ABC_transp_unknown"/>
</dbReference>
<evidence type="ECO:0000256" key="6">
    <source>
        <dbReference type="SAM" id="MobiDB-lite"/>
    </source>
</evidence>
<feature type="compositionally biased region" description="Basic and acidic residues" evidence="6">
    <location>
        <begin position="835"/>
        <end position="845"/>
    </location>
</feature>
<evidence type="ECO:0000313" key="10">
    <source>
        <dbReference type="EMBL" id="ORJ61571.1"/>
    </source>
</evidence>
<dbReference type="AlphaFoldDB" id="A0A1X0Y8P5"/>
<dbReference type="RefSeq" id="WP_085009845.1">
    <property type="nucleotide sequence ID" value="NZ_NAAD01000005.1"/>
</dbReference>
<feature type="transmembrane region" description="Helical" evidence="7">
    <location>
        <begin position="134"/>
        <end position="155"/>
    </location>
</feature>
<dbReference type="STRING" id="1969733.B5V00_05900"/>
<feature type="transmembrane region" description="Helical" evidence="7">
    <location>
        <begin position="57"/>
        <end position="75"/>
    </location>
</feature>
<evidence type="ECO:0000256" key="4">
    <source>
        <dbReference type="ARBA" id="ARBA00022989"/>
    </source>
</evidence>
<evidence type="ECO:0000256" key="1">
    <source>
        <dbReference type="ARBA" id="ARBA00004651"/>
    </source>
</evidence>
<feature type="region of interest" description="Disordered" evidence="6">
    <location>
        <begin position="817"/>
        <end position="845"/>
    </location>
</feature>
<accession>A0A1X0Y8P5</accession>
<reference evidence="10 11" key="1">
    <citation type="submission" date="2017-03" db="EMBL/GenBank/DDBJ databases">
        <title>Genome sequence of Geothermobacter sp. EPR-M, Deep-Sea Iron Reducer.</title>
        <authorList>
            <person name="Tully B."/>
            <person name="Savalia P."/>
            <person name="Abuyen K."/>
            <person name="Baughan C."/>
            <person name="Romero E."/>
            <person name="Ronkowski C."/>
            <person name="Torres B."/>
            <person name="Tremblay J."/>
            <person name="Trujillo A."/>
            <person name="Tyler M."/>
            <person name="Perez-Rodriguez I."/>
            <person name="Amend J."/>
        </authorList>
    </citation>
    <scope>NUCLEOTIDE SEQUENCE [LARGE SCALE GENOMIC DNA]</scope>
    <source>
        <strain evidence="10 11">EPR-M</strain>
    </source>
</reference>
<dbReference type="Pfam" id="PF23357">
    <property type="entry name" value="DUF7088"/>
    <property type="match status" value="2"/>
</dbReference>
<evidence type="ECO:0000256" key="3">
    <source>
        <dbReference type="ARBA" id="ARBA00022692"/>
    </source>
</evidence>
<evidence type="ECO:0000259" key="9">
    <source>
        <dbReference type="Pfam" id="PF23357"/>
    </source>
</evidence>
<keyword evidence="11" id="KW-1185">Reference proteome</keyword>
<evidence type="ECO:0000256" key="7">
    <source>
        <dbReference type="SAM" id="Phobius"/>
    </source>
</evidence>
<evidence type="ECO:0000259" key="8">
    <source>
        <dbReference type="Pfam" id="PF09822"/>
    </source>
</evidence>
<dbReference type="PANTHER" id="PTHR30294:SF29">
    <property type="entry name" value="MULTIDRUG ABC TRANSPORTER PERMEASE YBHS-RELATED"/>
    <property type="match status" value="1"/>
</dbReference>
<feature type="transmembrane region" description="Helical" evidence="7">
    <location>
        <begin position="162"/>
        <end position="179"/>
    </location>
</feature>
<evidence type="ECO:0000256" key="2">
    <source>
        <dbReference type="ARBA" id="ARBA00022475"/>
    </source>
</evidence>
<proteinExistence type="predicted"/>
<feature type="domain" description="ABC-type uncharacterised transport system" evidence="8">
    <location>
        <begin position="589"/>
        <end position="886"/>
    </location>
</feature>
<keyword evidence="3 7" id="KW-0812">Transmembrane</keyword>
<dbReference type="Pfam" id="PF12679">
    <property type="entry name" value="ABC2_membrane_2"/>
    <property type="match status" value="1"/>
</dbReference>
<feature type="transmembrane region" description="Helical" evidence="7">
    <location>
        <begin position="96"/>
        <end position="114"/>
    </location>
</feature>
<keyword evidence="2" id="KW-1003">Cell membrane</keyword>
<protein>
    <submittedName>
        <fullName evidence="10">ABC transporter permease</fullName>
    </submittedName>
</protein>
<dbReference type="InterPro" id="IPR055396">
    <property type="entry name" value="DUF7088"/>
</dbReference>
<feature type="transmembrane region" description="Helical" evidence="7">
    <location>
        <begin position="21"/>
        <end position="45"/>
    </location>
</feature>
<keyword evidence="4 7" id="KW-1133">Transmembrane helix</keyword>
<feature type="transmembrane region" description="Helical" evidence="7">
    <location>
        <begin position="217"/>
        <end position="235"/>
    </location>
</feature>
<dbReference type="GO" id="GO:0005886">
    <property type="term" value="C:plasma membrane"/>
    <property type="evidence" value="ECO:0007669"/>
    <property type="project" value="UniProtKB-SubCell"/>
</dbReference>
<comment type="caution">
    <text evidence="10">The sequence shown here is derived from an EMBL/GenBank/DDBJ whole genome shotgun (WGS) entry which is preliminary data.</text>
</comment>
<name>A0A1X0Y8P5_9BACT</name>
<sequence>MQHDSLRVARKELSAFFASPVAYIFLGSFLLVCLFIFFWGEAFFARNIADVRPLFDWMPILLIFLVAALTMRMWSEERRMGTLEHLLTLPVPPLQLLFGKFLAAMTLLALALLLTLPLPVTVSLIGPLDWGPVWGGYLAALFLGAAYISIGLYLSARSENQIVSLISTVLVCGVFYLLGSDLLTSFFDNRTAEIFKLFGSGSRFASITRGVIDLRDLYYYASLVGVFFVLTLYSLEKLRWSKGGEAARHRSYAFLVLLMVANLVCGNLWMQQIGSARLDLTEGRIYSISPATRNYLRQLQQPLLIRGYFSAKTHPLLVPLVPRLRDLIREYQVAGGSRVHVEFIDPQEHPDLEAEANQKYGIKPVPFQVADRYQSSLINSYFHLLIQYGDQYQVLGFRDLIEIKQHGETGLDVELRNPEYEITRSIRKVMYGFQGGGDLFASLSRPLTLTGYISADRQLPGFLKTFRRELQTLADKLAQQAGDKFHFEIKDPDADGGALAREIEQKYGYRPMQAGLFDSRRFYFYLNLSDGDQQLQVPLPHDFTRESLKQNLLATLKRFSPGYLKTVALAVPRPAANPYMSHYGLDNSKQFETLRKQLETNHNVRTIDLEQGRIPEIADILVVVAPEQLTDKGVFAIDQFLMKGGTVMLATSPYQVSLNRDSLTARTRTSPLLAWLKHNGLTLQQKMVLDPRNQPFPIPVTRNVGGFSLRELRMVPYPYFVDVRAEGLNPGLPVTSGLNQVMINWASPIETDAQKTAGMKVDWLLKSSAESWTSTSTNLIPRLEHYGRAGFTPGKDRGEKLLAVALTGRFDSYFKGKPSPLLEKPDKTAGTTGNNRDKQAKQELDSVIERSPESARLVLFGSRDFLSDQTLQLAASAAGQEQLGALQLLDNALDWSLEDPGLLSIRSRGHYARTLMPLTRETQMGWEYLNYALVLVGLLLVFVAYRLRSRRVRQRYQLLLEGRN</sequence>
<evidence type="ECO:0000313" key="11">
    <source>
        <dbReference type="Proteomes" id="UP000193136"/>
    </source>
</evidence>